<dbReference type="SUPFAM" id="SSF48208">
    <property type="entry name" value="Six-hairpin glycosidases"/>
    <property type="match status" value="1"/>
</dbReference>
<dbReference type="GO" id="GO:0006516">
    <property type="term" value="P:glycoprotein catabolic process"/>
    <property type="evidence" value="ECO:0007669"/>
    <property type="project" value="TreeGrafter"/>
</dbReference>
<dbReference type="EMBL" id="QNQU01000007">
    <property type="protein sequence ID" value="RBQ07887.1"/>
    <property type="molecule type" value="Genomic_DNA"/>
</dbReference>
<dbReference type="GO" id="GO:0030246">
    <property type="term" value="F:carbohydrate binding"/>
    <property type="evidence" value="ECO:0007669"/>
    <property type="project" value="InterPro"/>
</dbReference>
<feature type="domain" description="Glycosyl hydrolase family 92 N-terminal" evidence="5">
    <location>
        <begin position="21"/>
        <end position="252"/>
    </location>
</feature>
<evidence type="ECO:0000256" key="1">
    <source>
        <dbReference type="ARBA" id="ARBA00001913"/>
    </source>
</evidence>
<dbReference type="Gene3D" id="3.30.2080.10">
    <property type="entry name" value="GH92 mannosidase domain"/>
    <property type="match status" value="1"/>
</dbReference>
<evidence type="ECO:0000259" key="4">
    <source>
        <dbReference type="Pfam" id="PF07971"/>
    </source>
</evidence>
<dbReference type="Pfam" id="PF07971">
    <property type="entry name" value="Glyco_hydro_92"/>
    <property type="match status" value="1"/>
</dbReference>
<dbReference type="AlphaFoldDB" id="A0A366L1Y9"/>
<evidence type="ECO:0000256" key="2">
    <source>
        <dbReference type="ARBA" id="ARBA00011245"/>
    </source>
</evidence>
<feature type="domain" description="Glycosyl hydrolase family 92" evidence="4">
    <location>
        <begin position="258"/>
        <end position="717"/>
    </location>
</feature>
<comment type="cofactor">
    <cofactor evidence="1">
        <name>Ca(2+)</name>
        <dbReference type="ChEBI" id="CHEBI:29108"/>
    </cofactor>
</comment>
<dbReference type="RefSeq" id="WP_113948646.1">
    <property type="nucleotide sequence ID" value="NZ_QNQU01000007.1"/>
</dbReference>
<dbReference type="Pfam" id="PF17678">
    <property type="entry name" value="Glyco_hydro_92N"/>
    <property type="match status" value="1"/>
</dbReference>
<gene>
    <name evidence="6" type="ORF">DRW42_09810</name>
</gene>
<dbReference type="GO" id="GO:0000224">
    <property type="term" value="F:peptide-N4-(N-acetyl-beta-glucosaminyl)asparagine amidase activity"/>
    <property type="evidence" value="ECO:0007669"/>
    <property type="project" value="TreeGrafter"/>
</dbReference>
<evidence type="ECO:0000259" key="5">
    <source>
        <dbReference type="Pfam" id="PF17678"/>
    </source>
</evidence>
<keyword evidence="7" id="KW-1185">Reference proteome</keyword>
<comment type="subunit">
    <text evidence="2">Monomer.</text>
</comment>
<dbReference type="Gene3D" id="1.20.1050.60">
    <property type="entry name" value="alpha-1,2-mannosidase"/>
    <property type="match status" value="1"/>
</dbReference>
<keyword evidence="6" id="KW-0378">Hydrolase</keyword>
<organism evidence="6 7">
    <name type="scientific">Pedobacter miscanthi</name>
    <dbReference type="NCBI Taxonomy" id="2259170"/>
    <lineage>
        <taxon>Bacteria</taxon>
        <taxon>Pseudomonadati</taxon>
        <taxon>Bacteroidota</taxon>
        <taxon>Sphingobacteriia</taxon>
        <taxon>Sphingobacteriales</taxon>
        <taxon>Sphingobacteriaceae</taxon>
        <taxon>Pedobacter</taxon>
    </lineage>
</organism>
<dbReference type="GO" id="GO:0005829">
    <property type="term" value="C:cytosol"/>
    <property type="evidence" value="ECO:0007669"/>
    <property type="project" value="TreeGrafter"/>
</dbReference>
<dbReference type="FunFam" id="1.20.1050.60:FF:000001">
    <property type="entry name" value="Putative alpha-1,2-mannosidase"/>
    <property type="match status" value="1"/>
</dbReference>
<evidence type="ECO:0000313" key="7">
    <source>
        <dbReference type="Proteomes" id="UP000252081"/>
    </source>
</evidence>
<dbReference type="OrthoDB" id="9758101at2"/>
<evidence type="ECO:0000256" key="3">
    <source>
        <dbReference type="ARBA" id="ARBA00022837"/>
    </source>
</evidence>
<dbReference type="InterPro" id="IPR050883">
    <property type="entry name" value="PNGase"/>
</dbReference>
<proteinExistence type="predicted"/>
<dbReference type="Gene3D" id="1.20.1610.10">
    <property type="entry name" value="alpha-1,2-mannosidases domains"/>
    <property type="match status" value="1"/>
</dbReference>
<dbReference type="InterPro" id="IPR005887">
    <property type="entry name" value="GH92_a_mannosidase_put"/>
</dbReference>
<evidence type="ECO:0000313" key="6">
    <source>
        <dbReference type="EMBL" id="RBQ07887.1"/>
    </source>
</evidence>
<comment type="caution">
    <text evidence="6">The sequence shown here is derived from an EMBL/GenBank/DDBJ whole genome shotgun (WGS) entry which is preliminary data.</text>
</comment>
<dbReference type="Gene3D" id="2.70.98.10">
    <property type="match status" value="1"/>
</dbReference>
<name>A0A366L1Y9_9SPHI</name>
<dbReference type="PANTHER" id="PTHR12143:SF39">
    <property type="entry name" value="SECRETED PROTEIN"/>
    <property type="match status" value="1"/>
</dbReference>
<dbReference type="FunFam" id="3.30.2080.10:FF:000001">
    <property type="entry name" value="Alpha-1,2-mannosidase subfamily"/>
    <property type="match status" value="1"/>
</dbReference>
<sequence>MVVAILLLTGNTVAAQRLTSFVDPFIGSGSHGHVFVGASVPFGGVQLGPDNFYKGWDWCSGYNYQDSVIRGFAHTHLSGTGIGDLSDILIMPYTGAIKTDKGQETLPGSGYASLFSHKDEQAKPGYYSVKLANGVNVQLAATERVGFHQYHFPAGKEGRVIIDLKEGINDRSTETYIEQVDDFTFKGYRASSGWAKTQLIYFAIKSSIAIKDFSVYNGDKLIQGKSGKDKAIKGLISFERAPGLLQLKIGISPVSAENALANITAEVPDWNFDHVVKAAEDKWEKELAKLNVETHNIAEKKIFYTALYHTMINPSLFDDHNGDYRGTDKKVYKSIAFANYSVFSTWDTYRAAHPLFILTQPERVSDMINSMLAINDQQGKLPIWHLMGFETGTMVGMSSRQIVTEAYLKGIKGFDAERAFRALKTSSMIDTLGLQYVKDFKPIPTDKESRAVAKGLEYAIGDGSIALMAKKMGKTEDYNYFKKRSENYKLYFDPSDGFLKGKRSDGSWAPDFDPLKSKNNLYAEGNAWQYIWLAPQDIPGLIKLLGGEKEFNHRLDKFFSLPYQEEGALADMTGLIGQYAHGNEPGHHIPYLYNYTGEQWKTAEKIRHIVKDMYHDRPDGIIGNEDCGQMSAWYVFSSLGFYPVFPSSGIYAIGSPIFDKATIHLESGKKFIVETLNNSAKNIYVQGISLNGKKYENSYITHKDIVNGGRMIFTMGDKPNYNFGKPTSNRPVQ</sequence>
<dbReference type="InterPro" id="IPR041371">
    <property type="entry name" value="GH92_N"/>
</dbReference>
<keyword evidence="3" id="KW-0106">Calcium</keyword>
<dbReference type="GO" id="GO:0005975">
    <property type="term" value="P:carbohydrate metabolic process"/>
    <property type="evidence" value="ECO:0007669"/>
    <property type="project" value="InterPro"/>
</dbReference>
<accession>A0A366L1Y9</accession>
<reference evidence="6 7" key="1">
    <citation type="submission" date="2018-07" db="EMBL/GenBank/DDBJ databases">
        <title>A draft genome of a endophytic bacteria, a new species of Pedobacter.</title>
        <authorList>
            <person name="Zhang Z.D."/>
            <person name="Chen Z.J."/>
        </authorList>
    </citation>
    <scope>NUCLEOTIDE SEQUENCE [LARGE SCALE GENOMIC DNA]</scope>
    <source>
        <strain evidence="6 7">RS10</strain>
    </source>
</reference>
<dbReference type="Proteomes" id="UP000252081">
    <property type="component" value="Unassembled WGS sequence"/>
</dbReference>
<dbReference type="InterPro" id="IPR012939">
    <property type="entry name" value="Glyco_hydro_92"/>
</dbReference>
<dbReference type="InterPro" id="IPR008928">
    <property type="entry name" value="6-hairpin_glycosidase_sf"/>
</dbReference>
<dbReference type="PANTHER" id="PTHR12143">
    <property type="entry name" value="PEPTIDE N-GLYCANASE PNGASE -RELATED"/>
    <property type="match status" value="1"/>
</dbReference>
<dbReference type="InterPro" id="IPR014718">
    <property type="entry name" value="GH-type_carb-bd"/>
</dbReference>
<dbReference type="NCBIfam" id="TIGR01180">
    <property type="entry name" value="aman2_put"/>
    <property type="match status" value="1"/>
</dbReference>
<protein>
    <submittedName>
        <fullName evidence="6">Glycoside hydrolase family 92 protein</fullName>
    </submittedName>
</protein>